<reference evidence="1 2" key="1">
    <citation type="submission" date="2020-11" db="EMBL/GenBank/DDBJ databases">
        <title>Treponema Peruensis nv. sp., first commensal Treponema isolated from human feces.</title>
        <authorList>
            <person name="Belkhou C."/>
            <person name="Raes J."/>
        </authorList>
    </citation>
    <scope>NUCLEOTIDE SEQUENCE [LARGE SCALE GENOMIC DNA]</scope>
    <source>
        <strain evidence="1 2">RCC2812</strain>
    </source>
</reference>
<proteinExistence type="predicted"/>
<keyword evidence="2" id="KW-1185">Reference proteome</keyword>
<dbReference type="EMBL" id="CP064936">
    <property type="protein sequence ID" value="QQA00578.1"/>
    <property type="molecule type" value="Genomic_DNA"/>
</dbReference>
<accession>A0A7T3RCF6</accession>
<sequence length="68" mass="7736">MGKGYRLKGSCGFESEYFVGIGMLMPTVQQECLVCKERMHQVRIGKDDIICPKCGKGILTEEEFICWD</sequence>
<gene>
    <name evidence="1" type="ORF">IWA51_09940</name>
</gene>
<protein>
    <submittedName>
        <fullName evidence="1">Uncharacterized protein</fullName>
    </submittedName>
</protein>
<name>A0A7T3RCF6_9SPIR</name>
<dbReference type="Proteomes" id="UP000595224">
    <property type="component" value="Chromosome"/>
</dbReference>
<evidence type="ECO:0000313" key="1">
    <source>
        <dbReference type="EMBL" id="QQA00578.1"/>
    </source>
</evidence>
<dbReference type="KEGG" id="tper:IWA51_09940"/>
<dbReference type="RefSeq" id="WP_198442303.1">
    <property type="nucleotide sequence ID" value="NZ_CBCSHE010000014.1"/>
</dbReference>
<evidence type="ECO:0000313" key="2">
    <source>
        <dbReference type="Proteomes" id="UP000595224"/>
    </source>
</evidence>
<organism evidence="1 2">
    <name type="scientific">Treponema peruense</name>
    <dbReference type="NCBI Taxonomy" id="2787628"/>
    <lineage>
        <taxon>Bacteria</taxon>
        <taxon>Pseudomonadati</taxon>
        <taxon>Spirochaetota</taxon>
        <taxon>Spirochaetia</taxon>
        <taxon>Spirochaetales</taxon>
        <taxon>Treponemataceae</taxon>
        <taxon>Treponema</taxon>
    </lineage>
</organism>
<dbReference type="AlphaFoldDB" id="A0A7T3RCF6"/>